<name>A0A918TMF1_9BACT</name>
<dbReference type="InterPro" id="IPR019734">
    <property type="entry name" value="TPR_rpt"/>
</dbReference>
<protein>
    <recommendedName>
        <fullName evidence="3">CHAT domain-containing protein</fullName>
    </recommendedName>
</protein>
<keyword evidence="1" id="KW-0812">Transmembrane</keyword>
<comment type="caution">
    <text evidence="4">The sequence shown here is derived from an EMBL/GenBank/DDBJ whole genome shotgun (WGS) entry which is preliminary data.</text>
</comment>
<feature type="signal peptide" evidence="2">
    <location>
        <begin position="1"/>
        <end position="21"/>
    </location>
</feature>
<evidence type="ECO:0000313" key="4">
    <source>
        <dbReference type="EMBL" id="GHC54550.1"/>
    </source>
</evidence>
<dbReference type="AlphaFoldDB" id="A0A918TMF1"/>
<gene>
    <name evidence="4" type="ORF">GCM10007100_21230</name>
</gene>
<sequence>MRLIAAISASLLLWPVSLVTARSPAELYQAGEYQEAVMELQSREKALNSEPQPESDDSLELANTRLALGMCYLALGEESAALESLTAAERGLSSLDVDPSVRANALDLLARAQQQSGQLTKAEAAFREALSWREKAEGPDSAYWLGVTRDHLALLLLAAGSYQESGRILNASLEATPENEPKLLAQRHHYLARYLLTIRNYHRAIVHGRTSLEIARTVEGLDVASYLDVLALAQFRSGDQAGAEASLLESLEHLRQQPDSLHRARGEAEILNKVGEFALSTEPAMALEAFQEALQRLKQWLPADHPSLATYHNNIGLAAMKNGDYVLAEREIRHALNLISNQIDGLQLGHQRQAEWKQNLAWNALLSGNASLASEETRAACLEAEATLQHLLAEGTERERLNFLAHFDLYSLPACAGEVDVLHRLLANNKGRLLDNLISSKQETGEFPFHQGNLGRNLVFVDFVRYRKPSSGSWTAAYGAVVELANGEVSFVPLGEERVLLRWLTALSERLSYRSLVIGGQEVEPPVIRMEATLRKLHELFLAPVLAALPAETQTLVFSPDGSLHFLPFAVLLDDEGKFFSDRFRNVLFVSSRRDLFDGKAYKTLQGGRWDLVGISRFETRDQNPDVPWFIEDLGDLPFVPDELKSLKAIAPEGSREFLDPTHPEELLRNMEPGAAVLHLASHAFFRDPDGEEAAWTDLDAHPEILLRSGLALSHPQDGDDGILYPYEIAQLPLEQTRLVTLSACHTGLGTPLAGEGVLGLRRAFALAGAQSLLLTLWQVPDESTADFMFSFYQEALRTECPSQTLWSLQSQLLRRDGGLPGDDAALEEAVLRYGPFLITHRGPIREVQPKPAAAKTSSQVFWWRYLLWIAVFALTTLVLTWIAGRRNRRRLLASD</sequence>
<dbReference type="Gene3D" id="1.25.40.10">
    <property type="entry name" value="Tetratricopeptide repeat domain"/>
    <property type="match status" value="2"/>
</dbReference>
<keyword evidence="1" id="KW-0472">Membrane</keyword>
<dbReference type="InterPro" id="IPR024983">
    <property type="entry name" value="CHAT_dom"/>
</dbReference>
<keyword evidence="1" id="KW-1133">Transmembrane helix</keyword>
<dbReference type="EMBL" id="BMXI01000008">
    <property type="protein sequence ID" value="GHC54550.1"/>
    <property type="molecule type" value="Genomic_DNA"/>
</dbReference>
<dbReference type="SMART" id="SM00028">
    <property type="entry name" value="TPR"/>
    <property type="match status" value="5"/>
</dbReference>
<keyword evidence="2" id="KW-0732">Signal</keyword>
<dbReference type="PANTHER" id="PTHR10098">
    <property type="entry name" value="RAPSYN-RELATED"/>
    <property type="match status" value="1"/>
</dbReference>
<dbReference type="Pfam" id="PF12770">
    <property type="entry name" value="CHAT"/>
    <property type="match status" value="1"/>
</dbReference>
<reference evidence="4" key="2">
    <citation type="submission" date="2020-09" db="EMBL/GenBank/DDBJ databases">
        <authorList>
            <person name="Sun Q."/>
            <person name="Kim S."/>
        </authorList>
    </citation>
    <scope>NUCLEOTIDE SEQUENCE</scope>
    <source>
        <strain evidence="4">KCTC 12988</strain>
    </source>
</reference>
<proteinExistence type="predicted"/>
<feature type="chain" id="PRO_5037529352" description="CHAT domain-containing protein" evidence="2">
    <location>
        <begin position="22"/>
        <end position="896"/>
    </location>
</feature>
<keyword evidence="5" id="KW-1185">Reference proteome</keyword>
<dbReference type="InterPro" id="IPR011990">
    <property type="entry name" value="TPR-like_helical_dom_sf"/>
</dbReference>
<evidence type="ECO:0000259" key="3">
    <source>
        <dbReference type="Pfam" id="PF12770"/>
    </source>
</evidence>
<evidence type="ECO:0000313" key="5">
    <source>
        <dbReference type="Proteomes" id="UP000644507"/>
    </source>
</evidence>
<dbReference type="Proteomes" id="UP000644507">
    <property type="component" value="Unassembled WGS sequence"/>
</dbReference>
<dbReference type="SUPFAM" id="SSF48452">
    <property type="entry name" value="TPR-like"/>
    <property type="match status" value="2"/>
</dbReference>
<accession>A0A918TMF1</accession>
<organism evidence="4 5">
    <name type="scientific">Roseibacillus persicicus</name>
    <dbReference type="NCBI Taxonomy" id="454148"/>
    <lineage>
        <taxon>Bacteria</taxon>
        <taxon>Pseudomonadati</taxon>
        <taxon>Verrucomicrobiota</taxon>
        <taxon>Verrucomicrobiia</taxon>
        <taxon>Verrucomicrobiales</taxon>
        <taxon>Verrucomicrobiaceae</taxon>
        <taxon>Roseibacillus</taxon>
    </lineage>
</organism>
<feature type="domain" description="CHAT" evidence="3">
    <location>
        <begin position="532"/>
        <end position="819"/>
    </location>
</feature>
<evidence type="ECO:0000256" key="1">
    <source>
        <dbReference type="SAM" id="Phobius"/>
    </source>
</evidence>
<evidence type="ECO:0000256" key="2">
    <source>
        <dbReference type="SAM" id="SignalP"/>
    </source>
</evidence>
<reference evidence="4" key="1">
    <citation type="journal article" date="2014" name="Int. J. Syst. Evol. Microbiol.">
        <title>Complete genome sequence of Corynebacterium casei LMG S-19264T (=DSM 44701T), isolated from a smear-ripened cheese.</title>
        <authorList>
            <consortium name="US DOE Joint Genome Institute (JGI-PGF)"/>
            <person name="Walter F."/>
            <person name="Albersmeier A."/>
            <person name="Kalinowski J."/>
            <person name="Ruckert C."/>
        </authorList>
    </citation>
    <scope>NUCLEOTIDE SEQUENCE</scope>
    <source>
        <strain evidence="4">KCTC 12988</strain>
    </source>
</reference>
<feature type="transmembrane region" description="Helical" evidence="1">
    <location>
        <begin position="863"/>
        <end position="884"/>
    </location>
</feature>